<dbReference type="EMBL" id="CAIIXF020000009">
    <property type="protein sequence ID" value="CAH1794994.1"/>
    <property type="molecule type" value="Genomic_DNA"/>
</dbReference>
<dbReference type="InterPro" id="IPR046815">
    <property type="entry name" value="P2RX7_C"/>
</dbReference>
<keyword evidence="3" id="KW-1185">Reference proteome</keyword>
<dbReference type="AlphaFoldDB" id="A0A8J1U9J9"/>
<evidence type="ECO:0000313" key="2">
    <source>
        <dbReference type="EMBL" id="CAH1794994.1"/>
    </source>
</evidence>
<comment type="caution">
    <text evidence="2">The sequence shown here is derived from an EMBL/GenBank/DDBJ whole genome shotgun (WGS) entry which is preliminary data.</text>
</comment>
<dbReference type="OrthoDB" id="5955457at2759"/>
<sequence>MASLENNSVQNDAYLNIDEMDDYYLSRQSSQDVSDSTDSEEESDTFALNVPGVVQVQPYIHDPPAPDHHVGPVDVLTINDPDYRNRLEDWCECDLHCTILPNPIERECCVESPSAMEKLDKEVLRGTTTERRRCITRHSGFRGVCMDRDVLETAWGRYKSQYPDGYEGPDHKKMRHIAYRQYQQWIHGHLGRHVRIIIPSCCVSLIRETFPAPELDPVYTGFQQYDQEDQMD</sequence>
<feature type="domain" description="P2X purinoreceptor 7 intracellular" evidence="1">
    <location>
        <begin position="69"/>
        <end position="223"/>
    </location>
</feature>
<dbReference type="PANTHER" id="PTHR36981">
    <property type="entry name" value="ZGC:195170"/>
    <property type="match status" value="1"/>
</dbReference>
<protein>
    <recommendedName>
        <fullName evidence="1">P2X purinoreceptor 7 intracellular domain-containing protein</fullName>
    </recommendedName>
</protein>
<accession>A0A8J1U9J9</accession>
<proteinExistence type="predicted"/>
<evidence type="ECO:0000259" key="1">
    <source>
        <dbReference type="Pfam" id="PF20478"/>
    </source>
</evidence>
<name>A0A8J1U9J9_OWEFU</name>
<organism evidence="2 3">
    <name type="scientific">Owenia fusiformis</name>
    <name type="common">Polychaete worm</name>
    <dbReference type="NCBI Taxonomy" id="6347"/>
    <lineage>
        <taxon>Eukaryota</taxon>
        <taxon>Metazoa</taxon>
        <taxon>Spiralia</taxon>
        <taxon>Lophotrochozoa</taxon>
        <taxon>Annelida</taxon>
        <taxon>Polychaeta</taxon>
        <taxon>Sedentaria</taxon>
        <taxon>Canalipalpata</taxon>
        <taxon>Sabellida</taxon>
        <taxon>Oweniida</taxon>
        <taxon>Oweniidae</taxon>
        <taxon>Owenia</taxon>
    </lineage>
</organism>
<gene>
    <name evidence="2" type="ORF">OFUS_LOCUS19594</name>
</gene>
<dbReference type="Pfam" id="PF20478">
    <property type="entry name" value="P2RX7_C"/>
    <property type="match status" value="1"/>
</dbReference>
<reference evidence="2" key="1">
    <citation type="submission" date="2022-03" db="EMBL/GenBank/DDBJ databases">
        <authorList>
            <person name="Martin C."/>
        </authorList>
    </citation>
    <scope>NUCLEOTIDE SEQUENCE</scope>
</reference>
<evidence type="ECO:0000313" key="3">
    <source>
        <dbReference type="Proteomes" id="UP000749559"/>
    </source>
</evidence>
<dbReference type="PANTHER" id="PTHR36981:SF1">
    <property type="entry name" value="P2X PURINORECEPTOR 7 INTRACELLULAR DOMAIN-CONTAINING PROTEIN"/>
    <property type="match status" value="1"/>
</dbReference>
<dbReference type="Proteomes" id="UP000749559">
    <property type="component" value="Unassembled WGS sequence"/>
</dbReference>